<accession>A0A6A6DXH4</accession>
<keyword evidence="7" id="KW-0503">Monooxygenase</keyword>
<evidence type="ECO:0000256" key="2">
    <source>
        <dbReference type="ARBA" id="ARBA00010139"/>
    </source>
</evidence>
<comment type="cofactor">
    <cofactor evidence="1">
        <name>FAD</name>
        <dbReference type="ChEBI" id="CHEBI:57692"/>
    </cofactor>
</comment>
<reference evidence="8" key="1">
    <citation type="journal article" date="2020" name="Stud. Mycol.">
        <title>101 Dothideomycetes genomes: a test case for predicting lifestyles and emergence of pathogens.</title>
        <authorList>
            <person name="Haridas S."/>
            <person name="Albert R."/>
            <person name="Binder M."/>
            <person name="Bloem J."/>
            <person name="Labutti K."/>
            <person name="Salamov A."/>
            <person name="Andreopoulos B."/>
            <person name="Baker S."/>
            <person name="Barry K."/>
            <person name="Bills G."/>
            <person name="Bluhm B."/>
            <person name="Cannon C."/>
            <person name="Castanera R."/>
            <person name="Culley D."/>
            <person name="Daum C."/>
            <person name="Ezra D."/>
            <person name="Gonzalez J."/>
            <person name="Henrissat B."/>
            <person name="Kuo A."/>
            <person name="Liang C."/>
            <person name="Lipzen A."/>
            <person name="Lutzoni F."/>
            <person name="Magnuson J."/>
            <person name="Mondo S."/>
            <person name="Nolan M."/>
            <person name="Ohm R."/>
            <person name="Pangilinan J."/>
            <person name="Park H.-J."/>
            <person name="Ramirez L."/>
            <person name="Alfaro M."/>
            <person name="Sun H."/>
            <person name="Tritt A."/>
            <person name="Yoshinaga Y."/>
            <person name="Zwiers L.-H."/>
            <person name="Turgeon B."/>
            <person name="Goodwin S."/>
            <person name="Spatafora J."/>
            <person name="Crous P."/>
            <person name="Grigoriev I."/>
        </authorList>
    </citation>
    <scope>NUCLEOTIDE SEQUENCE</scope>
    <source>
        <strain evidence="8">CBS 207.26</strain>
    </source>
</reference>
<dbReference type="Proteomes" id="UP000800200">
    <property type="component" value="Unassembled WGS sequence"/>
</dbReference>
<name>A0A6A6DXH4_9PEZI</name>
<dbReference type="PANTHER" id="PTHR43098">
    <property type="entry name" value="L-ORNITHINE N(5)-MONOOXYGENASE-RELATED"/>
    <property type="match status" value="1"/>
</dbReference>
<dbReference type="PANTHER" id="PTHR43098:SF4">
    <property type="entry name" value="BLR3857 PROTEIN"/>
    <property type="match status" value="1"/>
</dbReference>
<evidence type="ECO:0000256" key="6">
    <source>
        <dbReference type="ARBA" id="ARBA00023002"/>
    </source>
</evidence>
<keyword evidence="3" id="KW-0285">Flavoprotein</keyword>
<evidence type="ECO:0000256" key="7">
    <source>
        <dbReference type="ARBA" id="ARBA00023033"/>
    </source>
</evidence>
<sequence length="161" mass="18533">MTDLRPEAFAKRLDEPLDAQPENTHRNAHLIRFNYHGCGEPDENMVSDGGTDIPCDLLARKYPGDEKKNPVEAAVQRKMADFTKTEQIRAGCDSIVRNKENVESLKPRYNQFCKRPGFHDEYLQTSNRPNARLVDIRANGADRDYGKAERWQMERSLKLIV</sequence>
<organism evidence="8 9">
    <name type="scientific">Zopfia rhizophila CBS 207.26</name>
    <dbReference type="NCBI Taxonomy" id="1314779"/>
    <lineage>
        <taxon>Eukaryota</taxon>
        <taxon>Fungi</taxon>
        <taxon>Dikarya</taxon>
        <taxon>Ascomycota</taxon>
        <taxon>Pezizomycotina</taxon>
        <taxon>Dothideomycetes</taxon>
        <taxon>Dothideomycetes incertae sedis</taxon>
        <taxon>Zopfiaceae</taxon>
        <taxon>Zopfia</taxon>
    </lineage>
</organism>
<keyword evidence="9" id="KW-1185">Reference proteome</keyword>
<dbReference type="EMBL" id="ML994646">
    <property type="protein sequence ID" value="KAF2182888.1"/>
    <property type="molecule type" value="Genomic_DNA"/>
</dbReference>
<dbReference type="AlphaFoldDB" id="A0A6A6DXH4"/>
<comment type="similarity">
    <text evidence="2">Belongs to the FAD-binding monooxygenase family.</text>
</comment>
<evidence type="ECO:0000256" key="4">
    <source>
        <dbReference type="ARBA" id="ARBA00022827"/>
    </source>
</evidence>
<evidence type="ECO:0000256" key="5">
    <source>
        <dbReference type="ARBA" id="ARBA00022857"/>
    </source>
</evidence>
<evidence type="ECO:0000256" key="1">
    <source>
        <dbReference type="ARBA" id="ARBA00001974"/>
    </source>
</evidence>
<dbReference type="GO" id="GO:0004497">
    <property type="term" value="F:monooxygenase activity"/>
    <property type="evidence" value="ECO:0007669"/>
    <property type="project" value="UniProtKB-KW"/>
</dbReference>
<gene>
    <name evidence="8" type="ORF">K469DRAFT_787656</name>
</gene>
<proteinExistence type="inferred from homology"/>
<dbReference type="OrthoDB" id="66881at2759"/>
<keyword evidence="6" id="KW-0560">Oxidoreductase</keyword>
<evidence type="ECO:0000256" key="3">
    <source>
        <dbReference type="ARBA" id="ARBA00022630"/>
    </source>
</evidence>
<keyword evidence="4" id="KW-0274">FAD</keyword>
<keyword evidence="5" id="KW-0521">NADP</keyword>
<evidence type="ECO:0000313" key="9">
    <source>
        <dbReference type="Proteomes" id="UP000800200"/>
    </source>
</evidence>
<protein>
    <submittedName>
        <fullName evidence="8">Uncharacterized protein</fullName>
    </submittedName>
</protein>
<dbReference type="InterPro" id="IPR050775">
    <property type="entry name" value="FAD-binding_Monooxygenases"/>
</dbReference>
<evidence type="ECO:0000313" key="8">
    <source>
        <dbReference type="EMBL" id="KAF2182888.1"/>
    </source>
</evidence>